<feature type="compositionally biased region" description="Low complexity" evidence="1">
    <location>
        <begin position="51"/>
        <end position="70"/>
    </location>
</feature>
<organism evidence="2 3">
    <name type="scientific">Corynebacterium bovis DSM 20582 = CIP 54.80</name>
    <dbReference type="NCBI Taxonomy" id="927655"/>
    <lineage>
        <taxon>Bacteria</taxon>
        <taxon>Bacillati</taxon>
        <taxon>Actinomycetota</taxon>
        <taxon>Actinomycetes</taxon>
        <taxon>Mycobacteriales</taxon>
        <taxon>Corynebacteriaceae</taxon>
        <taxon>Corynebacterium</taxon>
    </lineage>
</organism>
<reference evidence="2" key="1">
    <citation type="submission" date="2020-08" db="EMBL/GenBank/DDBJ databases">
        <title>Sequencing the genomes of 1000 actinobacteria strains.</title>
        <authorList>
            <person name="Klenk H.-P."/>
        </authorList>
    </citation>
    <scope>NUCLEOTIDE SEQUENCE</scope>
    <source>
        <strain evidence="2">DSM 20582</strain>
    </source>
</reference>
<feature type="region of interest" description="Disordered" evidence="1">
    <location>
        <begin position="37"/>
        <end position="82"/>
    </location>
</feature>
<dbReference type="AlphaFoldDB" id="A0A8I0CMT5"/>
<dbReference type="Proteomes" id="UP000612712">
    <property type="component" value="Unassembled WGS sequence"/>
</dbReference>
<name>A0A8I0CMT5_9CORY</name>
<accession>A0A8I0CMT5</accession>
<evidence type="ECO:0000313" key="3">
    <source>
        <dbReference type="Proteomes" id="UP000612712"/>
    </source>
</evidence>
<dbReference type="RefSeq" id="WP_125187231.1">
    <property type="nucleotide sequence ID" value="NZ_AENJ01000381.1"/>
</dbReference>
<evidence type="ECO:0000256" key="1">
    <source>
        <dbReference type="SAM" id="MobiDB-lite"/>
    </source>
</evidence>
<comment type="caution">
    <text evidence="2">The sequence shown here is derived from an EMBL/GenBank/DDBJ whole genome shotgun (WGS) entry which is preliminary data.</text>
</comment>
<proteinExistence type="predicted"/>
<dbReference type="EMBL" id="JACHWT010000005">
    <property type="protein sequence ID" value="MBB3116023.1"/>
    <property type="molecule type" value="Genomic_DNA"/>
</dbReference>
<evidence type="ECO:0000313" key="2">
    <source>
        <dbReference type="EMBL" id="MBB3116023.1"/>
    </source>
</evidence>
<dbReference type="GeneID" id="60809215"/>
<protein>
    <submittedName>
        <fullName evidence="2">Uncharacterized protein</fullName>
    </submittedName>
</protein>
<gene>
    <name evidence="2" type="ORF">FHU32_001250</name>
</gene>
<sequence>MSPSRRPSPTPTVGVTPVVRAGVAVVVTAALTLSACDGGPAGDDATPTPPGSSTHSSAPTAPSPGGSSALPPAPTPHGGTAVLGAVRADGTCDPAVIDLDRSQRTAVVRYISRAASTVTLRFLSTDGTAVDSGDLTVGSPGAGTMFSSEVPLTELASVAVAARATDGGAVTCTIPVR</sequence>